<keyword evidence="3" id="KW-1017">Isopeptide bond</keyword>
<reference evidence="20" key="2">
    <citation type="submission" date="2025-08" db="UniProtKB">
        <authorList>
            <consortium name="Ensembl"/>
        </authorList>
    </citation>
    <scope>IDENTIFICATION</scope>
</reference>
<dbReference type="Proteomes" id="UP000314982">
    <property type="component" value="Unassembled WGS sequence"/>
</dbReference>
<dbReference type="Gene3D" id="4.10.280.10">
    <property type="entry name" value="Helix-loop-helix DNA-binding domain"/>
    <property type="match status" value="1"/>
</dbReference>
<evidence type="ECO:0000256" key="7">
    <source>
        <dbReference type="ARBA" id="ARBA00022843"/>
    </source>
</evidence>
<dbReference type="InterPro" id="IPR001610">
    <property type="entry name" value="PAC"/>
</dbReference>
<keyword evidence="17" id="KW-0472">Membrane</keyword>
<dbReference type="SUPFAM" id="SSF47459">
    <property type="entry name" value="HLH, helix-loop-helix DNA-binding domain"/>
    <property type="match status" value="1"/>
</dbReference>
<name>A0A4W5NUQ5_9TELE</name>
<evidence type="ECO:0000256" key="12">
    <source>
        <dbReference type="ARBA" id="ARBA00023163"/>
    </source>
</evidence>
<keyword evidence="17" id="KW-0812">Transmembrane</keyword>
<evidence type="ECO:0000256" key="13">
    <source>
        <dbReference type="ARBA" id="ARBA00023242"/>
    </source>
</evidence>
<dbReference type="GO" id="GO:0032922">
    <property type="term" value="P:circadian regulation of gene expression"/>
    <property type="evidence" value="ECO:0007669"/>
    <property type="project" value="InterPro"/>
</dbReference>
<evidence type="ECO:0000256" key="5">
    <source>
        <dbReference type="ARBA" id="ARBA00022737"/>
    </source>
</evidence>
<dbReference type="GO" id="GO:1990513">
    <property type="term" value="C:CLOCK-BMAL transcription complex"/>
    <property type="evidence" value="ECO:0007669"/>
    <property type="project" value="TreeGrafter"/>
</dbReference>
<keyword evidence="17" id="KW-1133">Transmembrane helix</keyword>
<dbReference type="Ensembl" id="ENSHHUT00000054504.1">
    <property type="protein sequence ID" value="ENSHHUP00000052654.1"/>
    <property type="gene ID" value="ENSHHUG00000031433.1"/>
</dbReference>
<keyword evidence="15" id="KW-0175">Coiled coil</keyword>
<keyword evidence="2" id="KW-0963">Cytoplasm</keyword>
<dbReference type="PROSITE" id="PS50888">
    <property type="entry name" value="BHLH"/>
    <property type="match status" value="1"/>
</dbReference>
<evidence type="ECO:0000256" key="8">
    <source>
        <dbReference type="ARBA" id="ARBA00023015"/>
    </source>
</evidence>
<dbReference type="InterPro" id="IPR013767">
    <property type="entry name" value="PAS_fold"/>
</dbReference>
<proteinExistence type="predicted"/>
<keyword evidence="7" id="KW-0832">Ubl conjugation</keyword>
<dbReference type="SMART" id="SM00086">
    <property type="entry name" value="PAC"/>
    <property type="match status" value="1"/>
</dbReference>
<keyword evidence="11" id="KW-0010">Activator</keyword>
<evidence type="ECO:0000256" key="16">
    <source>
        <dbReference type="SAM" id="MobiDB-lite"/>
    </source>
</evidence>
<evidence type="ECO:0000256" key="10">
    <source>
        <dbReference type="ARBA" id="ARBA00023125"/>
    </source>
</evidence>
<evidence type="ECO:0000256" key="9">
    <source>
        <dbReference type="ARBA" id="ARBA00023108"/>
    </source>
</evidence>
<dbReference type="InterPro" id="IPR000014">
    <property type="entry name" value="PAS"/>
</dbReference>
<dbReference type="SUPFAM" id="SSF55785">
    <property type="entry name" value="PYP-like sensor domain (PAS domain)"/>
    <property type="match status" value="2"/>
</dbReference>
<keyword evidence="12" id="KW-0804">Transcription</keyword>
<dbReference type="GO" id="GO:0006974">
    <property type="term" value="P:DNA damage response"/>
    <property type="evidence" value="ECO:0007669"/>
    <property type="project" value="UniProtKB-KW"/>
</dbReference>
<feature type="transmembrane region" description="Helical" evidence="17">
    <location>
        <begin position="604"/>
        <end position="625"/>
    </location>
</feature>
<dbReference type="InterPro" id="IPR036638">
    <property type="entry name" value="HLH_DNA-bd_sf"/>
</dbReference>
<evidence type="ECO:0000313" key="20">
    <source>
        <dbReference type="Ensembl" id="ENSHHUP00000052654.1"/>
    </source>
</evidence>
<feature type="compositionally biased region" description="Polar residues" evidence="16">
    <location>
        <begin position="364"/>
        <end position="378"/>
    </location>
</feature>
<dbReference type="SMART" id="SM00091">
    <property type="entry name" value="PAS"/>
    <property type="match status" value="2"/>
</dbReference>
<feature type="domain" description="BHLH" evidence="19">
    <location>
        <begin position="9"/>
        <end position="59"/>
    </location>
</feature>
<keyword evidence="21" id="KW-1185">Reference proteome</keyword>
<accession>A0A4W5NUQ5</accession>
<dbReference type="PROSITE" id="PS50112">
    <property type="entry name" value="PAS"/>
    <property type="match status" value="2"/>
</dbReference>
<evidence type="ECO:0000256" key="6">
    <source>
        <dbReference type="ARBA" id="ARBA00022763"/>
    </source>
</evidence>
<evidence type="ECO:0000259" key="19">
    <source>
        <dbReference type="PROSITE" id="PS50888"/>
    </source>
</evidence>
<feature type="transmembrane region" description="Helical" evidence="17">
    <location>
        <begin position="637"/>
        <end position="655"/>
    </location>
</feature>
<dbReference type="SMART" id="SM00353">
    <property type="entry name" value="HLH"/>
    <property type="match status" value="1"/>
</dbReference>
<dbReference type="CDD" id="cd00130">
    <property type="entry name" value="PAS"/>
    <property type="match status" value="2"/>
</dbReference>
<dbReference type="PANTHER" id="PTHR46055:SF2">
    <property type="entry name" value="CIRCADIAN LOCOMOTER OUTPUT CYCLES PROTEIN KAPUT"/>
    <property type="match status" value="1"/>
</dbReference>
<reference evidence="21" key="1">
    <citation type="submission" date="2018-06" db="EMBL/GenBank/DDBJ databases">
        <title>Genome assembly of Danube salmon.</title>
        <authorList>
            <person name="Macqueen D.J."/>
            <person name="Gundappa M.K."/>
        </authorList>
    </citation>
    <scope>NUCLEOTIDE SEQUENCE [LARGE SCALE GENOMIC DNA]</scope>
</reference>
<keyword evidence="10" id="KW-0238">DNA-binding</keyword>
<evidence type="ECO:0000256" key="4">
    <source>
        <dbReference type="ARBA" id="ARBA00022553"/>
    </source>
</evidence>
<feature type="compositionally biased region" description="Low complexity" evidence="16">
    <location>
        <begin position="505"/>
        <end position="548"/>
    </location>
</feature>
<protein>
    <recommendedName>
        <fullName evidence="14">Circadian locomoter output cycles protein kaput</fullName>
    </recommendedName>
</protein>
<dbReference type="PANTHER" id="PTHR46055">
    <property type="entry name" value="CIRCADIAN LOCOMOTER OUTPUT CYCLES PROTEIN KAPUT"/>
    <property type="match status" value="1"/>
</dbReference>
<dbReference type="PRINTS" id="PR00785">
    <property type="entry name" value="NCTRNSLOCATR"/>
</dbReference>
<dbReference type="Pfam" id="PF00010">
    <property type="entry name" value="HLH"/>
    <property type="match status" value="1"/>
</dbReference>
<dbReference type="GO" id="GO:0000981">
    <property type="term" value="F:DNA-binding transcription factor activity, RNA polymerase II-specific"/>
    <property type="evidence" value="ECO:0007669"/>
    <property type="project" value="InterPro"/>
</dbReference>
<comment type="subcellular location">
    <subcellularLocation>
        <location evidence="1">Cytoplasm</location>
        <location evidence="1">Cytosol</location>
    </subcellularLocation>
</comment>
<evidence type="ECO:0000259" key="18">
    <source>
        <dbReference type="PROSITE" id="PS50112"/>
    </source>
</evidence>
<keyword evidence="8" id="KW-0805">Transcription regulation</keyword>
<dbReference type="FunFam" id="3.30.450.20:FF:000016">
    <property type="entry name" value="Circadian locomoter output cycles protein"/>
    <property type="match status" value="1"/>
</dbReference>
<dbReference type="FunFam" id="3.30.450.20:FF:000022">
    <property type="entry name" value="circadian locomoter output cycles protein kaput"/>
    <property type="match status" value="1"/>
</dbReference>
<dbReference type="GeneTree" id="ENSGT00940000157580"/>
<feature type="region of interest" description="Disordered" evidence="16">
    <location>
        <begin position="503"/>
        <end position="549"/>
    </location>
</feature>
<dbReference type="Pfam" id="PF00989">
    <property type="entry name" value="PAS"/>
    <property type="match status" value="1"/>
</dbReference>
<feature type="coiled-coil region" evidence="15">
    <location>
        <begin position="419"/>
        <end position="460"/>
    </location>
</feature>
<evidence type="ECO:0000256" key="3">
    <source>
        <dbReference type="ARBA" id="ARBA00022499"/>
    </source>
</evidence>
<dbReference type="InterPro" id="IPR001067">
    <property type="entry name" value="Nuc_translocat"/>
</dbReference>
<feature type="region of interest" description="Disordered" evidence="16">
    <location>
        <begin position="364"/>
        <end position="411"/>
    </location>
</feature>
<evidence type="ECO:0000256" key="14">
    <source>
        <dbReference type="ARBA" id="ARBA00040572"/>
    </source>
</evidence>
<sequence>MEEDEKDKAKRVSRNKSEKKRRDQFNVLIKELATMLPGNTRKMDKSTILQKSIDFLRKHKEIAAQSESSEIRQDWKPPFLSNEEFTQLMLEALDGFFLAIMTDGNIIYVSESVTSLLEHLPSDLVDQNLLNFLPLGEHSDVYKALSSHILEGEMLTPEYLKTKNQLEFCCHMLRGAIDPKAPPVYEYVKFIGNFKALNNVPNSTRNGLEGVIQRSLRPAFEDRVCFIATVRLAKPQFIKEMCTVEEPNEEFTSRHSLEWKFLFLDHRAPPIIGYLPFEVLGTSGYDYYHVDDLESLAKCHEHLMQYGKGKSCYYRFLTKGQQWIWLQTHYYITYHQWNSRPEFIVCTHTVVSLTVLSLLSPSQDSGSESQHQLNTSSLKEALERFERSRTPSTSSHSSRKSSSHTAVSNPPMVQFSTHLDAMQHLKDQLEQRTRRIEANIQRQQQELRQIQEELQKVQGQGLQMFLQQGAGGLSLSSVQLAQGTTMQPGGALNMQGQVVSAGNLQSSTQQQHTVQRQPQQQAQPQQQNLLQDTSSVLSQSSVRSTHSLPPQQCALPASLYNTMMISQPNQANVVQIANSLAQNSSNNTATVATFAQDRSGQIRYMMPSTGFVLLSLSMLHTQRLIVAENYNDYPRDLHTFFVCFSCLVLMLLIYCHPLSLISLRFPAGSQLLTKLVTGPMACGAVMVPTTMFMGQVVTAFAPQQGQTQTISIAQQQEQQTQTQSQALATQHGQAQLAQQQTPFLQVR</sequence>
<dbReference type="InterPro" id="IPR035965">
    <property type="entry name" value="PAS-like_dom_sf"/>
</dbReference>
<evidence type="ECO:0000256" key="2">
    <source>
        <dbReference type="ARBA" id="ARBA00022490"/>
    </source>
</evidence>
<reference evidence="20" key="3">
    <citation type="submission" date="2025-09" db="UniProtKB">
        <authorList>
            <consortium name="Ensembl"/>
        </authorList>
    </citation>
    <scope>IDENTIFICATION</scope>
</reference>
<organism evidence="20 21">
    <name type="scientific">Hucho hucho</name>
    <name type="common">huchen</name>
    <dbReference type="NCBI Taxonomy" id="62062"/>
    <lineage>
        <taxon>Eukaryota</taxon>
        <taxon>Metazoa</taxon>
        <taxon>Chordata</taxon>
        <taxon>Craniata</taxon>
        <taxon>Vertebrata</taxon>
        <taxon>Euteleostomi</taxon>
        <taxon>Actinopterygii</taxon>
        <taxon>Neopterygii</taxon>
        <taxon>Teleostei</taxon>
        <taxon>Protacanthopterygii</taxon>
        <taxon>Salmoniformes</taxon>
        <taxon>Salmonidae</taxon>
        <taxon>Salmoninae</taxon>
        <taxon>Hucho</taxon>
    </lineage>
</organism>
<keyword evidence="4" id="KW-0597">Phosphoprotein</keyword>
<dbReference type="Gene3D" id="3.30.450.20">
    <property type="entry name" value="PAS domain"/>
    <property type="match status" value="2"/>
</dbReference>
<feature type="domain" description="PAS" evidence="18">
    <location>
        <begin position="260"/>
        <end position="307"/>
    </location>
</feature>
<keyword evidence="9" id="KW-0090">Biological rhythms</keyword>
<keyword evidence="13" id="KW-0539">Nucleus</keyword>
<dbReference type="GO" id="GO:0005829">
    <property type="term" value="C:cytosol"/>
    <property type="evidence" value="ECO:0007669"/>
    <property type="project" value="UniProtKB-SubCell"/>
</dbReference>
<evidence type="ECO:0000313" key="21">
    <source>
        <dbReference type="Proteomes" id="UP000314982"/>
    </source>
</evidence>
<dbReference type="InterPro" id="IPR047230">
    <property type="entry name" value="CLOCK-like"/>
</dbReference>
<feature type="compositionally biased region" description="Basic and acidic residues" evidence="16">
    <location>
        <begin position="380"/>
        <end position="389"/>
    </location>
</feature>
<evidence type="ECO:0000256" key="15">
    <source>
        <dbReference type="SAM" id="Coils"/>
    </source>
</evidence>
<feature type="region of interest" description="Disordered" evidence="16">
    <location>
        <begin position="1"/>
        <end position="21"/>
    </location>
</feature>
<dbReference type="GO" id="GO:0070888">
    <property type="term" value="F:E-box binding"/>
    <property type="evidence" value="ECO:0007669"/>
    <property type="project" value="TreeGrafter"/>
</dbReference>
<dbReference type="FunFam" id="4.10.280.10:FF:000013">
    <property type="entry name" value="Circadian locomoter output cycles protein kaput"/>
    <property type="match status" value="1"/>
</dbReference>
<feature type="domain" description="PAS" evidence="18">
    <location>
        <begin position="82"/>
        <end position="153"/>
    </location>
</feature>
<feature type="compositionally biased region" description="Basic and acidic residues" evidence="16">
    <location>
        <begin position="1"/>
        <end position="10"/>
    </location>
</feature>
<keyword evidence="6" id="KW-0227">DNA damage</keyword>
<dbReference type="Pfam" id="PF14598">
    <property type="entry name" value="PAS_11"/>
    <property type="match status" value="1"/>
</dbReference>
<dbReference type="InterPro" id="IPR011598">
    <property type="entry name" value="bHLH_dom"/>
</dbReference>
<evidence type="ECO:0000256" key="1">
    <source>
        <dbReference type="ARBA" id="ARBA00004514"/>
    </source>
</evidence>
<dbReference type="GO" id="GO:0046983">
    <property type="term" value="F:protein dimerization activity"/>
    <property type="evidence" value="ECO:0007669"/>
    <property type="project" value="InterPro"/>
</dbReference>
<evidence type="ECO:0000256" key="17">
    <source>
        <dbReference type="SAM" id="Phobius"/>
    </source>
</evidence>
<keyword evidence="5" id="KW-0677">Repeat</keyword>
<dbReference type="AlphaFoldDB" id="A0A4W5NUQ5"/>
<evidence type="ECO:0000256" key="11">
    <source>
        <dbReference type="ARBA" id="ARBA00023159"/>
    </source>
</evidence>